<name>A0A4C1YBZ4_EUMVA</name>
<protein>
    <submittedName>
        <fullName evidence="1">Uncharacterized protein</fullName>
    </submittedName>
</protein>
<dbReference type="Proteomes" id="UP000299102">
    <property type="component" value="Unassembled WGS sequence"/>
</dbReference>
<dbReference type="AlphaFoldDB" id="A0A4C1YBZ4"/>
<evidence type="ECO:0000313" key="1">
    <source>
        <dbReference type="EMBL" id="GBP72883.1"/>
    </source>
</evidence>
<organism evidence="1 2">
    <name type="scientific">Eumeta variegata</name>
    <name type="common">Bagworm moth</name>
    <name type="synonym">Eumeta japonica</name>
    <dbReference type="NCBI Taxonomy" id="151549"/>
    <lineage>
        <taxon>Eukaryota</taxon>
        <taxon>Metazoa</taxon>
        <taxon>Ecdysozoa</taxon>
        <taxon>Arthropoda</taxon>
        <taxon>Hexapoda</taxon>
        <taxon>Insecta</taxon>
        <taxon>Pterygota</taxon>
        <taxon>Neoptera</taxon>
        <taxon>Endopterygota</taxon>
        <taxon>Lepidoptera</taxon>
        <taxon>Glossata</taxon>
        <taxon>Ditrysia</taxon>
        <taxon>Tineoidea</taxon>
        <taxon>Psychidae</taxon>
        <taxon>Oiketicinae</taxon>
        <taxon>Eumeta</taxon>
    </lineage>
</organism>
<reference evidence="1 2" key="1">
    <citation type="journal article" date="2019" name="Commun. Biol.">
        <title>The bagworm genome reveals a unique fibroin gene that provides high tensile strength.</title>
        <authorList>
            <person name="Kono N."/>
            <person name="Nakamura H."/>
            <person name="Ohtoshi R."/>
            <person name="Tomita M."/>
            <person name="Numata K."/>
            <person name="Arakawa K."/>
        </authorList>
    </citation>
    <scope>NUCLEOTIDE SEQUENCE [LARGE SCALE GENOMIC DNA]</scope>
</reference>
<accession>A0A4C1YBZ4</accession>
<proteinExistence type="predicted"/>
<comment type="caution">
    <text evidence="1">The sequence shown here is derived from an EMBL/GenBank/DDBJ whole genome shotgun (WGS) entry which is preliminary data.</text>
</comment>
<gene>
    <name evidence="1" type="ORF">EVAR_57430_1</name>
</gene>
<keyword evidence="2" id="KW-1185">Reference proteome</keyword>
<sequence>MRQVVDCFLEARSNLSKIATAQGGVVGEERELDDCLRTWIVVCSEGLLKGEARPLTRCLLPHGTLRAL</sequence>
<dbReference type="EMBL" id="BGZK01001159">
    <property type="protein sequence ID" value="GBP72883.1"/>
    <property type="molecule type" value="Genomic_DNA"/>
</dbReference>
<evidence type="ECO:0000313" key="2">
    <source>
        <dbReference type="Proteomes" id="UP000299102"/>
    </source>
</evidence>